<keyword evidence="3" id="KW-0804">Transcription</keyword>
<dbReference type="SMART" id="SM00347">
    <property type="entry name" value="HTH_MARR"/>
    <property type="match status" value="1"/>
</dbReference>
<dbReference type="InterPro" id="IPR000835">
    <property type="entry name" value="HTH_MarR-typ"/>
</dbReference>
<evidence type="ECO:0000259" key="4">
    <source>
        <dbReference type="PROSITE" id="PS50995"/>
    </source>
</evidence>
<organism evidence="5 6">
    <name type="scientific">Streptomyces beijiangensis</name>
    <dbReference type="NCBI Taxonomy" id="163361"/>
    <lineage>
        <taxon>Bacteria</taxon>
        <taxon>Bacillati</taxon>
        <taxon>Actinomycetota</taxon>
        <taxon>Actinomycetes</taxon>
        <taxon>Kitasatosporales</taxon>
        <taxon>Streptomycetaceae</taxon>
        <taxon>Streptomyces</taxon>
    </lineage>
</organism>
<dbReference type="SUPFAM" id="SSF46785">
    <property type="entry name" value="Winged helix' DNA-binding domain"/>
    <property type="match status" value="1"/>
</dbReference>
<dbReference type="PANTHER" id="PTHR39515:SF2">
    <property type="entry name" value="HTH-TYPE TRANSCRIPTIONAL REGULATOR RV0880"/>
    <property type="match status" value="1"/>
</dbReference>
<protein>
    <submittedName>
        <fullName evidence="5">MarR family transcriptional regulator</fullName>
    </submittedName>
</protein>
<evidence type="ECO:0000256" key="1">
    <source>
        <dbReference type="ARBA" id="ARBA00023015"/>
    </source>
</evidence>
<proteinExistence type="predicted"/>
<keyword evidence="1" id="KW-0805">Transcription regulation</keyword>
<dbReference type="InterPro" id="IPR023187">
    <property type="entry name" value="Tscrpt_reg_MarR-type_CS"/>
</dbReference>
<dbReference type="GO" id="GO:0003700">
    <property type="term" value="F:DNA-binding transcription factor activity"/>
    <property type="evidence" value="ECO:0007669"/>
    <property type="project" value="InterPro"/>
</dbReference>
<dbReference type="Proteomes" id="UP000664167">
    <property type="component" value="Unassembled WGS sequence"/>
</dbReference>
<keyword evidence="6" id="KW-1185">Reference proteome</keyword>
<dbReference type="InterPro" id="IPR036388">
    <property type="entry name" value="WH-like_DNA-bd_sf"/>
</dbReference>
<dbReference type="RefSeq" id="WP_206959398.1">
    <property type="nucleotide sequence ID" value="NZ_BAAAJJ010000001.1"/>
</dbReference>
<dbReference type="GO" id="GO:0003677">
    <property type="term" value="F:DNA binding"/>
    <property type="evidence" value="ECO:0007669"/>
    <property type="project" value="UniProtKB-KW"/>
</dbReference>
<dbReference type="PANTHER" id="PTHR39515">
    <property type="entry name" value="CONSERVED PROTEIN"/>
    <property type="match status" value="1"/>
</dbReference>
<dbReference type="Pfam" id="PF01047">
    <property type="entry name" value="MarR"/>
    <property type="match status" value="1"/>
</dbReference>
<dbReference type="PROSITE" id="PS01117">
    <property type="entry name" value="HTH_MARR_1"/>
    <property type="match status" value="1"/>
</dbReference>
<dbReference type="PROSITE" id="PS50995">
    <property type="entry name" value="HTH_MARR_2"/>
    <property type="match status" value="1"/>
</dbReference>
<dbReference type="InterPro" id="IPR052526">
    <property type="entry name" value="HTH-type_Bedaq_tolerance"/>
</dbReference>
<accession>A0A939JFH6</accession>
<dbReference type="Gene3D" id="1.10.10.10">
    <property type="entry name" value="Winged helix-like DNA-binding domain superfamily/Winged helix DNA-binding domain"/>
    <property type="match status" value="1"/>
</dbReference>
<reference evidence="5" key="1">
    <citation type="submission" date="2021-03" db="EMBL/GenBank/DDBJ databases">
        <title>Streptomyces poriferae sp. nov., a novel marine sponge-derived Actinobacteria species with anti-MRSA activity.</title>
        <authorList>
            <person name="Sandoval-Powers M."/>
            <person name="Kralova S."/>
            <person name="Nguyen G.-S."/>
            <person name="Fawwal D."/>
            <person name="Degnes K."/>
            <person name="Klinkenberg G."/>
            <person name="Sletta H."/>
            <person name="Wentzel A."/>
            <person name="Liles M.R."/>
        </authorList>
    </citation>
    <scope>NUCLEOTIDE SEQUENCE</scope>
    <source>
        <strain evidence="5">DSM 41794</strain>
    </source>
</reference>
<feature type="domain" description="HTH marR-type" evidence="4">
    <location>
        <begin position="14"/>
        <end position="146"/>
    </location>
</feature>
<dbReference type="InterPro" id="IPR036390">
    <property type="entry name" value="WH_DNA-bd_sf"/>
</dbReference>
<dbReference type="Gene3D" id="1.10.287.100">
    <property type="match status" value="1"/>
</dbReference>
<name>A0A939JFH6_9ACTN</name>
<evidence type="ECO:0000313" key="5">
    <source>
        <dbReference type="EMBL" id="MBO0510527.1"/>
    </source>
</evidence>
<evidence type="ECO:0000313" key="6">
    <source>
        <dbReference type="Proteomes" id="UP000664167"/>
    </source>
</evidence>
<evidence type="ECO:0000256" key="3">
    <source>
        <dbReference type="ARBA" id="ARBA00023163"/>
    </source>
</evidence>
<dbReference type="EMBL" id="JAFLRJ010000013">
    <property type="protein sequence ID" value="MBO0510527.1"/>
    <property type="molecule type" value="Genomic_DNA"/>
</dbReference>
<gene>
    <name evidence="5" type="ORF">J0695_01690</name>
</gene>
<comment type="caution">
    <text evidence="5">The sequence shown here is derived from an EMBL/GenBank/DDBJ whole genome shotgun (WGS) entry which is preliminary data.</text>
</comment>
<dbReference type="AlphaFoldDB" id="A0A939JFH6"/>
<sequence length="147" mass="15858">MTTDSSAPDAGQVAAELTVVLGRVARRLRSASPDNLLTPSQRSVLSRLDRGGPATTAELARLELVRPQSMRLTVGALEEHGLVERTPDPSDGRQVVVSVTGQGRRVLADVRAEKQGWLTGAIQEELDAGELRTLSEAVELLERLVQR</sequence>
<keyword evidence="2" id="KW-0238">DNA-binding</keyword>
<evidence type="ECO:0000256" key="2">
    <source>
        <dbReference type="ARBA" id="ARBA00023125"/>
    </source>
</evidence>